<organism evidence="1 2">
    <name type="scientific">Enterococcus dongliensis</name>
    <dbReference type="NCBI Taxonomy" id="2559925"/>
    <lineage>
        <taxon>Bacteria</taxon>
        <taxon>Bacillati</taxon>
        <taxon>Bacillota</taxon>
        <taxon>Bacilli</taxon>
        <taxon>Lactobacillales</taxon>
        <taxon>Enterococcaceae</taxon>
        <taxon>Enterococcus</taxon>
    </lineage>
</organism>
<comment type="caution">
    <text evidence="1">The sequence shown here is derived from an EMBL/GenBank/DDBJ whole genome shotgun (WGS) entry which is preliminary data.</text>
</comment>
<dbReference type="InterPro" id="IPR000801">
    <property type="entry name" value="Esterase-like"/>
</dbReference>
<dbReference type="PANTHER" id="PTHR48098:SF1">
    <property type="entry name" value="DIACYLGLYCEROL ACYLTRANSFERASE_MYCOLYLTRANSFERASE AG85A"/>
    <property type="match status" value="1"/>
</dbReference>
<gene>
    <name evidence="1" type="ORF">P7D36_08775</name>
</gene>
<dbReference type="GO" id="GO:0016787">
    <property type="term" value="F:hydrolase activity"/>
    <property type="evidence" value="ECO:0007669"/>
    <property type="project" value="UniProtKB-KW"/>
</dbReference>
<sequence length="262" mass="29811">MAFLQVNVYSNVLQMEVMVNVILPQTTHKKIGTESTGVTEDVTVLYLLHGMGGNHSVWERRTSIERYVAEYQMAVVMPSTDLGFYTDTTYDMNYWTFVSEELPTIVHELFPQITYKREKTFAAGLSMGGYGALKLGLAKPENFAAVASLSGAVVLTDVESLLSIRNEAYWQGIFGPLDRVQGSKNDPLYLLEKLVDSKKIAPRFFLACGTEDDLYPASQYMVHQLEQKNLAVTFEDGPGKHDWVFWDTWIKRVLEWFNEKHD</sequence>
<evidence type="ECO:0000313" key="2">
    <source>
        <dbReference type="Proteomes" id="UP001245561"/>
    </source>
</evidence>
<dbReference type="AlphaFoldDB" id="A0AAW8TH97"/>
<dbReference type="GO" id="GO:0016747">
    <property type="term" value="F:acyltransferase activity, transferring groups other than amino-acyl groups"/>
    <property type="evidence" value="ECO:0007669"/>
    <property type="project" value="TreeGrafter"/>
</dbReference>
<dbReference type="PANTHER" id="PTHR48098">
    <property type="entry name" value="ENTEROCHELIN ESTERASE-RELATED"/>
    <property type="match status" value="1"/>
</dbReference>
<dbReference type="SUPFAM" id="SSF53474">
    <property type="entry name" value="alpha/beta-Hydrolases"/>
    <property type="match status" value="1"/>
</dbReference>
<protein>
    <submittedName>
        <fullName evidence="1">Alpha/beta hydrolase family protein</fullName>
    </submittedName>
</protein>
<name>A0AAW8TH97_9ENTE</name>
<reference evidence="1" key="1">
    <citation type="submission" date="2023-03" db="EMBL/GenBank/DDBJ databases">
        <authorList>
            <person name="Shen W."/>
            <person name="Cai J."/>
        </authorList>
    </citation>
    <scope>NUCLEOTIDE SEQUENCE</scope>
    <source>
        <strain evidence="1">P55-2</strain>
    </source>
</reference>
<dbReference type="Pfam" id="PF00756">
    <property type="entry name" value="Esterase"/>
    <property type="match status" value="1"/>
</dbReference>
<proteinExistence type="predicted"/>
<accession>A0AAW8TH97</accession>
<dbReference type="Gene3D" id="3.40.50.1820">
    <property type="entry name" value="alpha/beta hydrolase"/>
    <property type="match status" value="1"/>
</dbReference>
<dbReference type="InterPro" id="IPR029058">
    <property type="entry name" value="AB_hydrolase_fold"/>
</dbReference>
<dbReference type="RefSeq" id="WP_311928570.1">
    <property type="nucleotide sequence ID" value="NZ_JARPYT010000011.1"/>
</dbReference>
<dbReference type="EMBL" id="JARPYT010000011">
    <property type="protein sequence ID" value="MDT2637601.1"/>
    <property type="molecule type" value="Genomic_DNA"/>
</dbReference>
<keyword evidence="1" id="KW-0378">Hydrolase</keyword>
<dbReference type="InterPro" id="IPR050583">
    <property type="entry name" value="Mycobacterial_A85_antigen"/>
</dbReference>
<evidence type="ECO:0000313" key="1">
    <source>
        <dbReference type="EMBL" id="MDT2637601.1"/>
    </source>
</evidence>
<dbReference type="Proteomes" id="UP001245561">
    <property type="component" value="Unassembled WGS sequence"/>
</dbReference>